<dbReference type="VEuPathDB" id="TrichDB:TRFO_36742"/>
<dbReference type="AlphaFoldDB" id="A0A1J4JFR3"/>
<name>A0A1J4JFR3_9EUKA</name>
<dbReference type="GeneID" id="94845719"/>
<dbReference type="InterPro" id="IPR016181">
    <property type="entry name" value="Acyl_CoA_acyltransferase"/>
</dbReference>
<dbReference type="SUPFAM" id="SSF55729">
    <property type="entry name" value="Acyl-CoA N-acyltransferases (Nat)"/>
    <property type="match status" value="1"/>
</dbReference>
<gene>
    <name evidence="2" type="ORF">TRFO_36742</name>
</gene>
<sequence length="180" mass="20419">MSEKCEQTIRLAAINDIPSIMEVINDAKALFRSQGSVQWQDDDGYPNENTIQNDINLNQLYVSLINNQIVGTIVITKVEDPWYKDITGGKWSSNEPYYTIHRIAVRKGFYGQHIAYNLVEYAKKLAKENKYASIRADTMEENKSMRGLLLKCGFAHCGEVILGRGGSTDPRRLAFDILIQ</sequence>
<evidence type="ECO:0000313" key="3">
    <source>
        <dbReference type="Proteomes" id="UP000179807"/>
    </source>
</evidence>
<comment type="caution">
    <text evidence="2">The sequence shown here is derived from an EMBL/GenBank/DDBJ whole genome shotgun (WGS) entry which is preliminary data.</text>
</comment>
<organism evidence="2 3">
    <name type="scientific">Tritrichomonas foetus</name>
    <dbReference type="NCBI Taxonomy" id="1144522"/>
    <lineage>
        <taxon>Eukaryota</taxon>
        <taxon>Metamonada</taxon>
        <taxon>Parabasalia</taxon>
        <taxon>Tritrichomonadida</taxon>
        <taxon>Tritrichomonadidae</taxon>
        <taxon>Tritrichomonas</taxon>
    </lineage>
</organism>
<dbReference type="Gene3D" id="3.40.630.30">
    <property type="match status" value="1"/>
</dbReference>
<dbReference type="InterPro" id="IPR000182">
    <property type="entry name" value="GNAT_dom"/>
</dbReference>
<dbReference type="GO" id="GO:0016747">
    <property type="term" value="F:acyltransferase activity, transferring groups other than amino-acyl groups"/>
    <property type="evidence" value="ECO:0007669"/>
    <property type="project" value="InterPro"/>
</dbReference>
<evidence type="ECO:0000313" key="2">
    <source>
        <dbReference type="EMBL" id="OHS97127.1"/>
    </source>
</evidence>
<keyword evidence="3" id="KW-1185">Reference proteome</keyword>
<dbReference type="OrthoDB" id="4032782at2759"/>
<proteinExistence type="predicted"/>
<protein>
    <submittedName>
        <fullName evidence="2">Acetyltransferase</fullName>
    </submittedName>
</protein>
<accession>A0A1J4JFR3</accession>
<reference evidence="2" key="1">
    <citation type="submission" date="2016-10" db="EMBL/GenBank/DDBJ databases">
        <authorList>
            <person name="Benchimol M."/>
            <person name="Almeida L.G."/>
            <person name="Vasconcelos A.T."/>
            <person name="Perreira-Neves A."/>
            <person name="Rosa I.A."/>
            <person name="Tasca T."/>
            <person name="Bogo M.R."/>
            <person name="de Souza W."/>
        </authorList>
    </citation>
    <scope>NUCLEOTIDE SEQUENCE [LARGE SCALE GENOMIC DNA]</scope>
    <source>
        <strain evidence="2">K</strain>
    </source>
</reference>
<evidence type="ECO:0000259" key="1">
    <source>
        <dbReference type="PROSITE" id="PS51186"/>
    </source>
</evidence>
<dbReference type="Proteomes" id="UP000179807">
    <property type="component" value="Unassembled WGS sequence"/>
</dbReference>
<dbReference type="RefSeq" id="XP_068350264.1">
    <property type="nucleotide sequence ID" value="XM_068511015.1"/>
</dbReference>
<dbReference type="EMBL" id="MLAK01001136">
    <property type="protein sequence ID" value="OHS97127.1"/>
    <property type="molecule type" value="Genomic_DNA"/>
</dbReference>
<feature type="domain" description="N-acetyltransferase" evidence="1">
    <location>
        <begin position="7"/>
        <end position="176"/>
    </location>
</feature>
<dbReference type="CDD" id="cd04301">
    <property type="entry name" value="NAT_SF"/>
    <property type="match status" value="1"/>
</dbReference>
<dbReference type="Pfam" id="PF00583">
    <property type="entry name" value="Acetyltransf_1"/>
    <property type="match status" value="1"/>
</dbReference>
<dbReference type="PROSITE" id="PS51186">
    <property type="entry name" value="GNAT"/>
    <property type="match status" value="1"/>
</dbReference>